<dbReference type="EMBL" id="CAUYUJ010018370">
    <property type="protein sequence ID" value="CAK0883066.1"/>
    <property type="molecule type" value="Genomic_DNA"/>
</dbReference>
<evidence type="ECO:0000313" key="2">
    <source>
        <dbReference type="EMBL" id="CAK0883066.1"/>
    </source>
</evidence>
<sequence length="334" mass="35719">MEWLLPRYKSRGARFMKAAKSVAPGGLKVWEFSIAPPWPDVLADLLAYDGSTAHGAPMAAEQQRTCEVFLTGVLWTISAFANGLVPSYLTTCCVKVSVWTLIEYLRQAPRRAQALRAPYGADGDAPLCPLAAAACVLPWRLPVLELLGPVGVGVLGLVQEEFPDSFEFESAKDAQQQRWALDQVWEETAWGPGREPPEELVLQDLRAFDARVRELAADWQAEHKVRFSDGVLLEPAAAESGPPGQSGGEPTGGSAASHAQEEPPAAAAAQALPGRTGLAPGDLVEAYWPPEEMWVPARLAGAGPGGSWRIVLWIDGDEIEGCVPDDGVRPPGGA</sequence>
<reference evidence="2" key="1">
    <citation type="submission" date="2023-10" db="EMBL/GenBank/DDBJ databases">
        <authorList>
            <person name="Chen Y."/>
            <person name="Shah S."/>
            <person name="Dougan E. K."/>
            <person name="Thang M."/>
            <person name="Chan C."/>
        </authorList>
    </citation>
    <scope>NUCLEOTIDE SEQUENCE [LARGE SCALE GENOMIC DNA]</scope>
</reference>
<name>A0ABN9WD80_9DINO</name>
<evidence type="ECO:0000313" key="3">
    <source>
        <dbReference type="Proteomes" id="UP001189429"/>
    </source>
</evidence>
<proteinExistence type="predicted"/>
<evidence type="ECO:0000256" key="1">
    <source>
        <dbReference type="SAM" id="MobiDB-lite"/>
    </source>
</evidence>
<dbReference type="Proteomes" id="UP001189429">
    <property type="component" value="Unassembled WGS sequence"/>
</dbReference>
<dbReference type="CDD" id="cd04508">
    <property type="entry name" value="Tudor_SF"/>
    <property type="match status" value="1"/>
</dbReference>
<gene>
    <name evidence="2" type="ORF">PCOR1329_LOCUS65362</name>
</gene>
<feature type="non-terminal residue" evidence="2">
    <location>
        <position position="334"/>
    </location>
</feature>
<feature type="compositionally biased region" description="Low complexity" evidence="1">
    <location>
        <begin position="252"/>
        <end position="266"/>
    </location>
</feature>
<protein>
    <submittedName>
        <fullName evidence="2">Uncharacterized protein</fullName>
    </submittedName>
</protein>
<accession>A0ABN9WD80</accession>
<feature type="region of interest" description="Disordered" evidence="1">
    <location>
        <begin position="235"/>
        <end position="266"/>
    </location>
</feature>
<keyword evidence="3" id="KW-1185">Reference proteome</keyword>
<comment type="caution">
    <text evidence="2">The sequence shown here is derived from an EMBL/GenBank/DDBJ whole genome shotgun (WGS) entry which is preliminary data.</text>
</comment>
<organism evidence="2 3">
    <name type="scientific">Prorocentrum cordatum</name>
    <dbReference type="NCBI Taxonomy" id="2364126"/>
    <lineage>
        <taxon>Eukaryota</taxon>
        <taxon>Sar</taxon>
        <taxon>Alveolata</taxon>
        <taxon>Dinophyceae</taxon>
        <taxon>Prorocentrales</taxon>
        <taxon>Prorocentraceae</taxon>
        <taxon>Prorocentrum</taxon>
    </lineage>
</organism>